<comment type="caution">
    <text evidence="2">The sequence shown here is derived from an EMBL/GenBank/DDBJ whole genome shotgun (WGS) entry which is preliminary data.</text>
</comment>
<accession>A0A4Y8DE75</accession>
<sequence length="131" mass="14626">MGRRGVLSTRKHTNARAGEMQKGEWGDVKMWEWRGKPVHWSNVCPYCVGNACLLTGPAKGKNGVKCRERESLMESGEGPMLVVMEVKWKLRGYAVGEQSGLFEGEGGDEIVDSDVDSDDEDEMDWGEEDED</sequence>
<feature type="region of interest" description="Disordered" evidence="1">
    <location>
        <begin position="99"/>
        <end position="131"/>
    </location>
</feature>
<proteinExistence type="predicted"/>
<dbReference type="EMBL" id="PHWZ01000027">
    <property type="protein sequence ID" value="TEY82804.1"/>
    <property type="molecule type" value="Genomic_DNA"/>
</dbReference>
<dbReference type="AlphaFoldDB" id="A0A4Y8DE75"/>
<keyword evidence="3" id="KW-1185">Reference proteome</keyword>
<evidence type="ECO:0000313" key="2">
    <source>
        <dbReference type="EMBL" id="TEY82804.1"/>
    </source>
</evidence>
<protein>
    <submittedName>
        <fullName evidence="2">Uncharacterized protein</fullName>
    </submittedName>
</protein>
<dbReference type="Proteomes" id="UP000297299">
    <property type="component" value="Unassembled WGS sequence"/>
</dbReference>
<dbReference type="OrthoDB" id="288942at2759"/>
<name>A0A4Y8DE75_9HELO</name>
<evidence type="ECO:0000256" key="1">
    <source>
        <dbReference type="SAM" id="MobiDB-lite"/>
    </source>
</evidence>
<gene>
    <name evidence="2" type="ORF">BOTCAL_0027g00420</name>
</gene>
<reference evidence="2 3" key="1">
    <citation type="submission" date="2017-11" db="EMBL/GenBank/DDBJ databases">
        <title>Comparative genomics of Botrytis spp.</title>
        <authorList>
            <person name="Valero-Jimenez C.A."/>
            <person name="Tapia P."/>
            <person name="Veloso J."/>
            <person name="Silva-Moreno E."/>
            <person name="Staats M."/>
            <person name="Valdes J.H."/>
            <person name="Van Kan J.A.L."/>
        </authorList>
    </citation>
    <scope>NUCLEOTIDE SEQUENCE [LARGE SCALE GENOMIC DNA]</scope>
    <source>
        <strain evidence="2 3">MUCL2830</strain>
    </source>
</reference>
<organism evidence="2 3">
    <name type="scientific">Botryotinia calthae</name>
    <dbReference type="NCBI Taxonomy" id="38488"/>
    <lineage>
        <taxon>Eukaryota</taxon>
        <taxon>Fungi</taxon>
        <taxon>Dikarya</taxon>
        <taxon>Ascomycota</taxon>
        <taxon>Pezizomycotina</taxon>
        <taxon>Leotiomycetes</taxon>
        <taxon>Helotiales</taxon>
        <taxon>Sclerotiniaceae</taxon>
        <taxon>Botryotinia</taxon>
    </lineage>
</organism>
<evidence type="ECO:0000313" key="3">
    <source>
        <dbReference type="Proteomes" id="UP000297299"/>
    </source>
</evidence>
<dbReference type="STRING" id="38488.A0A4Y8DE75"/>
<feature type="compositionally biased region" description="Acidic residues" evidence="1">
    <location>
        <begin position="105"/>
        <end position="131"/>
    </location>
</feature>